<dbReference type="Proteomes" id="UP000326241">
    <property type="component" value="Unassembled WGS sequence"/>
</dbReference>
<organism evidence="3 4">
    <name type="scientific">Pseudomonas fluorescens</name>
    <dbReference type="NCBI Taxonomy" id="294"/>
    <lineage>
        <taxon>Bacteria</taxon>
        <taxon>Pseudomonadati</taxon>
        <taxon>Pseudomonadota</taxon>
        <taxon>Gammaproteobacteria</taxon>
        <taxon>Pseudomonadales</taxon>
        <taxon>Pseudomonadaceae</taxon>
        <taxon>Pseudomonas</taxon>
    </lineage>
</organism>
<protein>
    <recommendedName>
        <fullName evidence="2">DUF4329 domain-containing protein</fullName>
    </recommendedName>
</protein>
<evidence type="ECO:0000313" key="3">
    <source>
        <dbReference type="EMBL" id="VVM90044.1"/>
    </source>
</evidence>
<reference evidence="3 4" key="1">
    <citation type="submission" date="2019-09" db="EMBL/GenBank/DDBJ databases">
        <authorList>
            <person name="Chandra G."/>
            <person name="Truman W A."/>
        </authorList>
    </citation>
    <scope>NUCLEOTIDE SEQUENCE [LARGE SCALE GENOMIC DNA]</scope>
    <source>
        <strain evidence="3">PS624</strain>
    </source>
</reference>
<accession>A0A5E6TA53</accession>
<dbReference type="Pfam" id="PF14220">
    <property type="entry name" value="DUF4329"/>
    <property type="match status" value="1"/>
</dbReference>
<dbReference type="RefSeq" id="WP_150775128.1">
    <property type="nucleotide sequence ID" value="NZ_CABVGZ010000026.1"/>
</dbReference>
<feature type="region of interest" description="Disordered" evidence="1">
    <location>
        <begin position="666"/>
        <end position="698"/>
    </location>
</feature>
<dbReference type="EMBL" id="CABVGZ010000026">
    <property type="protein sequence ID" value="VVM90044.1"/>
    <property type="molecule type" value="Genomic_DNA"/>
</dbReference>
<evidence type="ECO:0000256" key="1">
    <source>
        <dbReference type="SAM" id="MobiDB-lite"/>
    </source>
</evidence>
<evidence type="ECO:0000259" key="2">
    <source>
        <dbReference type="Pfam" id="PF14220"/>
    </source>
</evidence>
<name>A0A5E6TA53_PSEFL</name>
<proteinExistence type="predicted"/>
<feature type="domain" description="DUF4329" evidence="2">
    <location>
        <begin position="32"/>
        <end position="161"/>
    </location>
</feature>
<gene>
    <name evidence="3" type="ORF">PS624_02764</name>
</gene>
<dbReference type="InterPro" id="IPR025479">
    <property type="entry name" value="DUF4329"/>
</dbReference>
<sequence>MNDVSGRSGRAARTSAKFKLPPLSPAFLTEEDAAYWAHTRIARKSDKEYGSVILLRPDGKFVVTSPIAGEPTRFDFGSLLEIDAAGMMLHPLGYRCVASLHSHPPLHDEFRKDNPRQDERLVRLFISFFSAADFIGDVTARDFFRSAYLSGADGTLLKYVSSGSPEERDYYLWHQSGAPSGHPSGAYELMSLINKLATVGELKVIVSSADWGHSVGQVPAAWKAGAPFSAGVITELPLMTRVCVNAERAVLAALKSRGAQTTGLLLKKRGAEEYVATHARPAGLDAWDPEKIFPLEASGQLRLPAGYALEGFYFASRPDPTQFPPVQPWLYENFFTPQEMALAIAARARSQRWLAASRPLSLFMQATDYAMLQYQFSGSPVEAALSVEQADGTIGDNGVQSRLLADTVRPRMFVSMLVLAGRLNVVRGSALWAQLGPVDLQWQPFAHFPWPVLSRDFLSADDAARHAHEQIGIRRDRQYAGYVFQRSDKRFVVTEPREGDIDTLSQGRLYPLDNHGQTIFPDDHRLQARYVSHVALSRLDPVHVGYHRWTPREALLSLQMLSVEEVRQALADTLVLYCSGGRDSLIRYTPSVTLAAKDLATRLGTRQHPGTLARDLDAGSKRPQAFVREQAAAGELVSLIDDALWGYRGPIVAGWAFAELPLPASTEPPPPELPGPPLSLPDLPPYPELTPPGPTSPAPLPWKRPVHLLYGALFASADEAAQSQYARDTRLQDDKRAWFGFILKHREREEFIATELIPVSERRDNLFDLDSVFASMTTEPWYRYPEGFDLFASFYSHQRVKDLSERPGDWLAHYFITPDDLTVAMYYSPRRPLVASDLPAALYIANREGALLKYRRSATSKLFHDNTSQATLDSIKRDLLSGAKVATDFVHVVASSGELSVIRTSECWDRPGKVKPTWQPFANLERRWLSPAFQSADDAAVYVRSLLPSASEKTWGGLILRRADALYVATLPVEVSRENFDSTEIFPDESKRAGLFPLGCKIAARYRSRVVRELSVTFSPVQKQIYLNMLSVDTVYSAFTRHFKDWDEYLFAPDGALICYYPGLWERLRADLAAALSDNTKVPAALDADAIRQRIRNGELQPVAWINSLARIGYLQVVTGSEIWGSPRAVEQWTPYANDLRSAADYTQAMRDPVCSPLFLQADATARYVHEASVSRDTLTFGFVLYAREGVYLATLPLPAQRSELALDRVFPQGRWLRGYAWDALYLRAPLPPVGVRADDVRHFLFAPNDIQQACRRASTPQGYKLIYLSCADGALLKWQLHAFEPGEFYDEFGQIQLLPNSFVSPEQAAVDERDMARGRFSFTGYVQRMAKAGRLEVIETSDCWSRHGQVTEDWQPQLADTPHEQRWQRHPVPALGPIFNHPDDAARYAQQRVDKETLGRTGYEGAILARSTSQRFVPLEPIAGFANGDRLREQLFNTAKDSSSRNPALSLFDGYTCVASHQFNLSPNITLSADVEQVRAHFPAPDRMHAHTHALKNKGLNIQAYYYSTPEQVLLKYTPDYSAAENDLLLSARSLVFKDGRWISRLSPAEFVSQLMQLGELRVLVAGRYWRQTGRMGDGWKIRRQQSSVEGTVRRKDEL</sequence>
<evidence type="ECO:0000313" key="4">
    <source>
        <dbReference type="Proteomes" id="UP000326241"/>
    </source>
</evidence>